<reference evidence="1" key="1">
    <citation type="submission" date="2018-05" db="EMBL/GenBank/DDBJ databases">
        <authorList>
            <person name="Lanie J.A."/>
            <person name="Ng W.-L."/>
            <person name="Kazmierczak K.M."/>
            <person name="Andrzejewski T.M."/>
            <person name="Davidsen T.M."/>
            <person name="Wayne K.J."/>
            <person name="Tettelin H."/>
            <person name="Glass J.I."/>
            <person name="Rusch D."/>
            <person name="Podicherti R."/>
            <person name="Tsui H.-C.T."/>
            <person name="Winkler M.E."/>
        </authorList>
    </citation>
    <scope>NUCLEOTIDE SEQUENCE</scope>
</reference>
<dbReference type="EMBL" id="UINC01001239">
    <property type="protein sequence ID" value="SUZ75284.1"/>
    <property type="molecule type" value="Genomic_DNA"/>
</dbReference>
<evidence type="ECO:0008006" key="2">
    <source>
        <dbReference type="Google" id="ProtNLM"/>
    </source>
</evidence>
<dbReference type="AlphaFoldDB" id="A0A381Q8V5"/>
<protein>
    <recommendedName>
        <fullName evidence="2">Protein Smg homolog</fullName>
    </recommendedName>
</protein>
<dbReference type="PANTHER" id="PTHR38692">
    <property type="entry name" value="PROTEIN SMG"/>
    <property type="match status" value="1"/>
</dbReference>
<accession>A0A381Q8V5</accession>
<dbReference type="InterPro" id="IPR007456">
    <property type="entry name" value="Smg"/>
</dbReference>
<name>A0A381Q8V5_9ZZZZ</name>
<dbReference type="HAMAP" id="MF_00598">
    <property type="entry name" value="Smg"/>
    <property type="match status" value="1"/>
</dbReference>
<proteinExistence type="inferred from homology"/>
<dbReference type="PANTHER" id="PTHR38692:SF1">
    <property type="entry name" value="PROTEIN SMG"/>
    <property type="match status" value="1"/>
</dbReference>
<evidence type="ECO:0000313" key="1">
    <source>
        <dbReference type="EMBL" id="SUZ75284.1"/>
    </source>
</evidence>
<sequence>MNQNLKEDFLDVLLYLFEYYSEDPVRETGSNFEIRKHLKGAGFEDNVINHAMDWVEIFKGPVDSTEITSPRSLSARVFSDEEKSLLDSECQNYIIRLEKFGLLTPQKRELLIDKLTSIGFEPMDIEVVKALSILMLFQEPSVEVKLHAYDAEEAFEKPKTLN</sequence>
<gene>
    <name evidence="1" type="ORF">METZ01_LOCUS28138</name>
</gene>
<dbReference type="Pfam" id="PF04361">
    <property type="entry name" value="DUF494"/>
    <property type="match status" value="1"/>
</dbReference>
<organism evidence="1">
    <name type="scientific">marine metagenome</name>
    <dbReference type="NCBI Taxonomy" id="408172"/>
    <lineage>
        <taxon>unclassified sequences</taxon>
        <taxon>metagenomes</taxon>
        <taxon>ecological metagenomes</taxon>
    </lineage>
</organism>